<gene>
    <name evidence="2" type="ORF">ASZ90_015047</name>
</gene>
<protein>
    <submittedName>
        <fullName evidence="2">Putative pyrimidine deaminase archaeal</fullName>
        <ecNumber evidence="2">3.5.4.26</ecNumber>
    </submittedName>
</protein>
<sequence>MTTGDCVLSGRALVGDDLEIRDVAIEIRAGIIHRVEESDPCPGTWICPALFNAHTHLGDSVAMDTRAEGGLEALVTPPHGLKHRILAKTPRDELVRAMQATLTFMEATGTAGCADFREGGEDGVRALQQAASGLQCRPLIFGREGGEVLADGAGISSVRDVQDIEQIITRTRGTGGRIAIHAGERDRFDVDRALCYEPDLLVHCTHATRRQLIRCADEEIPIAVCARSNWMLGVTSTGKRPPIRDMLDLGCEVLLGTDNCMVVQPDLWQEMAFVATVYGIAPLQVFRAAAAGSRIAGRPYSITEGNPANLIVIDPRASNLWLSHDLVRTLVTRTSPLNIVTKVINS</sequence>
<dbReference type="SUPFAM" id="SSF51556">
    <property type="entry name" value="Metallo-dependent hydrolases"/>
    <property type="match status" value="1"/>
</dbReference>
<dbReference type="Gene3D" id="3.20.20.140">
    <property type="entry name" value="Metal-dependent hydrolases"/>
    <property type="match status" value="1"/>
</dbReference>
<dbReference type="InterPro" id="IPR011059">
    <property type="entry name" value="Metal-dep_hydrolase_composite"/>
</dbReference>
<dbReference type="PANTHER" id="PTHR43794:SF5">
    <property type="entry name" value="CHLOROHYDROLASE FAMILY PROTEIN"/>
    <property type="match status" value="1"/>
</dbReference>
<accession>A0A0W8F3H7</accession>
<dbReference type="Pfam" id="PF01979">
    <property type="entry name" value="Amidohydro_1"/>
    <property type="match status" value="1"/>
</dbReference>
<dbReference type="AlphaFoldDB" id="A0A0W8F3H7"/>
<evidence type="ECO:0000259" key="1">
    <source>
        <dbReference type="Pfam" id="PF01979"/>
    </source>
</evidence>
<dbReference type="PANTHER" id="PTHR43794">
    <property type="entry name" value="AMINOHYDROLASE SSNA-RELATED"/>
    <property type="match status" value="1"/>
</dbReference>
<feature type="domain" description="Amidohydrolase-related" evidence="1">
    <location>
        <begin position="201"/>
        <end position="341"/>
    </location>
</feature>
<dbReference type="InterPro" id="IPR050287">
    <property type="entry name" value="MTA/SAH_deaminase"/>
</dbReference>
<reference evidence="2" key="1">
    <citation type="journal article" date="2015" name="Proc. Natl. Acad. Sci. U.S.A.">
        <title>Networks of energetic and metabolic interactions define dynamics in microbial communities.</title>
        <authorList>
            <person name="Embree M."/>
            <person name="Liu J.K."/>
            <person name="Al-Bassam M.M."/>
            <person name="Zengler K."/>
        </authorList>
    </citation>
    <scope>NUCLEOTIDE SEQUENCE</scope>
</reference>
<dbReference type="GO" id="GO:0008835">
    <property type="term" value="F:diaminohydroxyphosphoribosylaminopyrimidine deaminase activity"/>
    <property type="evidence" value="ECO:0007669"/>
    <property type="project" value="UniProtKB-EC"/>
</dbReference>
<dbReference type="SUPFAM" id="SSF51338">
    <property type="entry name" value="Composite domain of metallo-dependent hydrolases"/>
    <property type="match status" value="1"/>
</dbReference>
<dbReference type="EC" id="3.5.4.26" evidence="2"/>
<evidence type="ECO:0000313" key="2">
    <source>
        <dbReference type="EMBL" id="KUG15294.1"/>
    </source>
</evidence>
<organism evidence="2">
    <name type="scientific">hydrocarbon metagenome</name>
    <dbReference type="NCBI Taxonomy" id="938273"/>
    <lineage>
        <taxon>unclassified sequences</taxon>
        <taxon>metagenomes</taxon>
        <taxon>ecological metagenomes</taxon>
    </lineage>
</organism>
<proteinExistence type="predicted"/>
<dbReference type="InterPro" id="IPR032466">
    <property type="entry name" value="Metal_Hydrolase"/>
</dbReference>
<keyword evidence="2" id="KW-0378">Hydrolase</keyword>
<dbReference type="InterPro" id="IPR006680">
    <property type="entry name" value="Amidohydro-rel"/>
</dbReference>
<dbReference type="EMBL" id="LNQE01001568">
    <property type="protein sequence ID" value="KUG15294.1"/>
    <property type="molecule type" value="Genomic_DNA"/>
</dbReference>
<comment type="caution">
    <text evidence="2">The sequence shown here is derived from an EMBL/GenBank/DDBJ whole genome shotgun (WGS) entry which is preliminary data.</text>
</comment>
<name>A0A0W8F3H7_9ZZZZ</name>